<sequence>MNWQKIKEVFEKFLERWERFYSWIFGLATLPSNNAQAKRLLFLSYSWIAVLLFLTGFILAGKNPLKLLLPFSIYDLPNLDPRKDVVIYGSDGEGETFPIHRKVLLDGKDFRHDVLTLVGEVGESSYFDPSVPNDAVHFRNLKKLPNLQDSVIAIWKRGDLLILDMRKSTLEELLGEMKFRIDYTYASQMTEEEKSKEITRRKLSLLSSSFKAVERTIFENDPDLNRIEFRLGGEAEEIRGLVYSLTEIHIRNPK</sequence>
<dbReference type="RefSeq" id="WP_135769185.1">
    <property type="nucleotide sequence ID" value="NZ_RQET01000013.1"/>
</dbReference>
<dbReference type="AlphaFoldDB" id="A0A4R9G4Q2"/>
<reference evidence="2" key="1">
    <citation type="journal article" date="2019" name="PLoS Negl. Trop. Dis.">
        <title>Revisiting the worldwide diversity of Leptospira species in the environment.</title>
        <authorList>
            <person name="Vincent A.T."/>
            <person name="Schiettekatte O."/>
            <person name="Bourhy P."/>
            <person name="Veyrier F.J."/>
            <person name="Picardeau M."/>
        </authorList>
    </citation>
    <scope>NUCLEOTIDE SEQUENCE [LARGE SCALE GENOMIC DNA]</scope>
    <source>
        <strain evidence="2">SSW15</strain>
    </source>
</reference>
<comment type="caution">
    <text evidence="2">The sequence shown here is derived from an EMBL/GenBank/DDBJ whole genome shotgun (WGS) entry which is preliminary data.</text>
</comment>
<evidence type="ECO:0000256" key="1">
    <source>
        <dbReference type="SAM" id="Phobius"/>
    </source>
</evidence>
<keyword evidence="1" id="KW-0812">Transmembrane</keyword>
<keyword evidence="1" id="KW-0472">Membrane</keyword>
<dbReference type="EMBL" id="RQET01000013">
    <property type="protein sequence ID" value="TGK06502.1"/>
    <property type="molecule type" value="Genomic_DNA"/>
</dbReference>
<feature type="transmembrane region" description="Helical" evidence="1">
    <location>
        <begin position="40"/>
        <end position="60"/>
    </location>
</feature>
<proteinExistence type="predicted"/>
<dbReference type="Proteomes" id="UP000298458">
    <property type="component" value="Unassembled WGS sequence"/>
</dbReference>
<dbReference type="NCBIfam" id="NF047612">
    <property type="entry name" value="LIC_10740_fam"/>
    <property type="match status" value="1"/>
</dbReference>
<evidence type="ECO:0000313" key="2">
    <source>
        <dbReference type="EMBL" id="TGK06502.1"/>
    </source>
</evidence>
<keyword evidence="1" id="KW-1133">Transmembrane helix</keyword>
<evidence type="ECO:0000313" key="3">
    <source>
        <dbReference type="Proteomes" id="UP000298458"/>
    </source>
</evidence>
<accession>A0A4R9G4Q2</accession>
<keyword evidence="3" id="KW-1185">Reference proteome</keyword>
<gene>
    <name evidence="2" type="ORF">EHO60_15860</name>
</gene>
<name>A0A4R9G4Q2_9LEPT</name>
<dbReference type="OrthoDB" id="336616at2"/>
<organism evidence="2 3">
    <name type="scientific">Leptospira fletcheri</name>
    <dbReference type="NCBI Taxonomy" id="2484981"/>
    <lineage>
        <taxon>Bacteria</taxon>
        <taxon>Pseudomonadati</taxon>
        <taxon>Spirochaetota</taxon>
        <taxon>Spirochaetia</taxon>
        <taxon>Leptospirales</taxon>
        <taxon>Leptospiraceae</taxon>
        <taxon>Leptospira</taxon>
    </lineage>
</organism>
<protein>
    <submittedName>
        <fullName evidence="2">Uncharacterized protein</fullName>
    </submittedName>
</protein>